<dbReference type="EMBL" id="CACSIO010000002">
    <property type="protein sequence ID" value="CAA0092475.1"/>
    <property type="molecule type" value="Genomic_DNA"/>
</dbReference>
<accession>A0A5S9NPX1</accession>
<organism evidence="1 2">
    <name type="scientific">BD1-7 clade bacterium</name>
    <dbReference type="NCBI Taxonomy" id="2029982"/>
    <lineage>
        <taxon>Bacteria</taxon>
        <taxon>Pseudomonadati</taxon>
        <taxon>Pseudomonadota</taxon>
        <taxon>Gammaproteobacteria</taxon>
        <taxon>Cellvibrionales</taxon>
        <taxon>Spongiibacteraceae</taxon>
        <taxon>BD1-7 clade</taxon>
    </lineage>
</organism>
<dbReference type="Proteomes" id="UP000441399">
    <property type="component" value="Unassembled WGS sequence"/>
</dbReference>
<keyword evidence="2" id="KW-1185">Reference proteome</keyword>
<dbReference type="AlphaFoldDB" id="A0A5S9NPX1"/>
<protein>
    <submittedName>
        <fullName evidence="1">Uncharacterized protein</fullName>
    </submittedName>
</protein>
<sequence>MAGSDWPRICLYTADVYFTPPLPAEIHADKG</sequence>
<proteinExistence type="predicted"/>
<gene>
    <name evidence="1" type="ORF">OPDIPICF_03818</name>
</gene>
<name>A0A5S9NPX1_9GAMM</name>
<evidence type="ECO:0000313" key="1">
    <source>
        <dbReference type="EMBL" id="CAA0092475.1"/>
    </source>
</evidence>
<reference evidence="1 2" key="1">
    <citation type="submission" date="2019-11" db="EMBL/GenBank/DDBJ databases">
        <authorList>
            <person name="Holert J."/>
        </authorList>
    </citation>
    <scope>NUCLEOTIDE SEQUENCE [LARGE SCALE GENOMIC DNA]</scope>
    <source>
        <strain evidence="1">SB11_3</strain>
    </source>
</reference>
<evidence type="ECO:0000313" key="2">
    <source>
        <dbReference type="Proteomes" id="UP000441399"/>
    </source>
</evidence>